<comment type="similarity">
    <text evidence="7">Belongs to the eIF-3 subunit A family.</text>
</comment>
<evidence type="ECO:0000313" key="11">
    <source>
        <dbReference type="Proteomes" id="UP001457282"/>
    </source>
</evidence>
<dbReference type="InterPro" id="IPR054711">
    <property type="entry name" value="eIF3a_PCI_TPR-like"/>
</dbReference>
<feature type="coiled-coil region" evidence="7">
    <location>
        <begin position="93"/>
        <end position="120"/>
    </location>
</feature>
<feature type="coiled-coil region" evidence="7">
    <location>
        <begin position="561"/>
        <end position="640"/>
    </location>
</feature>
<comment type="subcellular location">
    <subcellularLocation>
        <location evidence="1 7">Cytoplasm</location>
    </subcellularLocation>
</comment>
<keyword evidence="4 7" id="KW-0694">RNA-binding</keyword>
<protein>
    <recommendedName>
        <fullName evidence="7">Eukaryotic translation initiation factor 3 subunit A</fullName>
        <shortName evidence="7">eIF3a</shortName>
    </recommendedName>
    <alternativeName>
        <fullName evidence="7">Eukaryotic translation initiation factor 3 subunit 10</fullName>
    </alternativeName>
</protein>
<feature type="compositionally biased region" description="Basic and acidic residues" evidence="8">
    <location>
        <begin position="807"/>
        <end position="857"/>
    </location>
</feature>
<dbReference type="Gene3D" id="4.10.860.10">
    <property type="entry name" value="UVR domain"/>
    <property type="match status" value="1"/>
</dbReference>
<dbReference type="GO" id="GO:0001732">
    <property type="term" value="P:formation of cytoplasmic translation initiation complex"/>
    <property type="evidence" value="ECO:0007669"/>
    <property type="project" value="UniProtKB-UniRule"/>
</dbReference>
<dbReference type="PANTHER" id="PTHR14005:SF0">
    <property type="entry name" value="EUKARYOTIC TRANSLATION INITIATION FACTOR 3 SUBUNIT A"/>
    <property type="match status" value="1"/>
</dbReference>
<dbReference type="GO" id="GO:0043614">
    <property type="term" value="C:multi-eIF complex"/>
    <property type="evidence" value="ECO:0007669"/>
    <property type="project" value="TreeGrafter"/>
</dbReference>
<dbReference type="GO" id="GO:0071541">
    <property type="term" value="C:eukaryotic translation initiation factor 3 complex, eIF3m"/>
    <property type="evidence" value="ECO:0007669"/>
    <property type="project" value="TreeGrafter"/>
</dbReference>
<evidence type="ECO:0000256" key="1">
    <source>
        <dbReference type="ARBA" id="ARBA00004496"/>
    </source>
</evidence>
<dbReference type="Proteomes" id="UP001457282">
    <property type="component" value="Unassembled WGS sequence"/>
</dbReference>
<dbReference type="FunFam" id="1.25.40.860:FF:000004">
    <property type="entry name" value="Eukaryotic translation initiation factor 3 subunit A"/>
    <property type="match status" value="1"/>
</dbReference>
<comment type="subunit">
    <text evidence="7">Component of the eukaryotic translation initiation factor 3 (eIF-3) complex.</text>
</comment>
<dbReference type="GO" id="GO:0003729">
    <property type="term" value="F:mRNA binding"/>
    <property type="evidence" value="ECO:0007669"/>
    <property type="project" value="TreeGrafter"/>
</dbReference>
<dbReference type="Pfam" id="PF01399">
    <property type="entry name" value="PCI"/>
    <property type="match status" value="1"/>
</dbReference>
<dbReference type="SMART" id="SM00088">
    <property type="entry name" value="PINT"/>
    <property type="match status" value="1"/>
</dbReference>
<keyword evidence="3 7" id="KW-0396">Initiation factor</keyword>
<evidence type="ECO:0000259" key="9">
    <source>
        <dbReference type="PROSITE" id="PS50250"/>
    </source>
</evidence>
<accession>A0AAW1W5H3</accession>
<dbReference type="PROSITE" id="PS50250">
    <property type="entry name" value="PCI"/>
    <property type="match status" value="1"/>
</dbReference>
<comment type="caution">
    <text evidence="10">The sequence shown here is derived from an EMBL/GenBank/DDBJ whole genome shotgun (WGS) entry which is preliminary data.</text>
</comment>
<evidence type="ECO:0000256" key="5">
    <source>
        <dbReference type="ARBA" id="ARBA00022917"/>
    </source>
</evidence>
<dbReference type="Gene3D" id="1.25.40.860">
    <property type="match status" value="2"/>
</dbReference>
<evidence type="ECO:0000256" key="3">
    <source>
        <dbReference type="ARBA" id="ARBA00022540"/>
    </source>
</evidence>
<dbReference type="FunFam" id="4.10.860.10:FF:000001">
    <property type="entry name" value="Eukaryotic translation initiation factor 3 subunit A"/>
    <property type="match status" value="1"/>
</dbReference>
<dbReference type="Pfam" id="PF22591">
    <property type="entry name" value="eIF3a_PCI_TPR-like"/>
    <property type="match status" value="1"/>
</dbReference>
<gene>
    <name evidence="10" type="ORF">M0R45_028500</name>
</gene>
<evidence type="ECO:0000313" key="10">
    <source>
        <dbReference type="EMBL" id="KAK9919927.1"/>
    </source>
</evidence>
<feature type="compositionally biased region" description="Polar residues" evidence="8">
    <location>
        <begin position="942"/>
        <end position="952"/>
    </location>
</feature>
<evidence type="ECO:0000256" key="7">
    <source>
        <dbReference type="HAMAP-Rule" id="MF_03000"/>
    </source>
</evidence>
<organism evidence="10 11">
    <name type="scientific">Rubus argutus</name>
    <name type="common">Southern blackberry</name>
    <dbReference type="NCBI Taxonomy" id="59490"/>
    <lineage>
        <taxon>Eukaryota</taxon>
        <taxon>Viridiplantae</taxon>
        <taxon>Streptophyta</taxon>
        <taxon>Embryophyta</taxon>
        <taxon>Tracheophyta</taxon>
        <taxon>Spermatophyta</taxon>
        <taxon>Magnoliopsida</taxon>
        <taxon>eudicotyledons</taxon>
        <taxon>Gunneridae</taxon>
        <taxon>Pentapetalae</taxon>
        <taxon>rosids</taxon>
        <taxon>fabids</taxon>
        <taxon>Rosales</taxon>
        <taxon>Rosaceae</taxon>
        <taxon>Rosoideae</taxon>
        <taxon>Rosoideae incertae sedis</taxon>
        <taxon>Rubus</taxon>
    </lineage>
</organism>
<feature type="region of interest" description="Disordered" evidence="8">
    <location>
        <begin position="807"/>
        <end position="952"/>
    </location>
</feature>
<evidence type="ECO:0000256" key="4">
    <source>
        <dbReference type="ARBA" id="ARBA00022884"/>
    </source>
</evidence>
<dbReference type="EMBL" id="JBEDUW010000006">
    <property type="protein sequence ID" value="KAK9919927.1"/>
    <property type="molecule type" value="Genomic_DNA"/>
</dbReference>
<dbReference type="HAMAP" id="MF_03000">
    <property type="entry name" value="eIF3a"/>
    <property type="match status" value="1"/>
</dbReference>
<reference evidence="10 11" key="1">
    <citation type="journal article" date="2023" name="G3 (Bethesda)">
        <title>A chromosome-length genome assembly and annotation of blackberry (Rubus argutus, cv. 'Hillquist').</title>
        <authorList>
            <person name="Bruna T."/>
            <person name="Aryal R."/>
            <person name="Dudchenko O."/>
            <person name="Sargent D.J."/>
            <person name="Mead D."/>
            <person name="Buti M."/>
            <person name="Cavallini A."/>
            <person name="Hytonen T."/>
            <person name="Andres J."/>
            <person name="Pham M."/>
            <person name="Weisz D."/>
            <person name="Mascagni F."/>
            <person name="Usai G."/>
            <person name="Natali L."/>
            <person name="Bassil N."/>
            <person name="Fernandez G.E."/>
            <person name="Lomsadze A."/>
            <person name="Armour M."/>
            <person name="Olukolu B."/>
            <person name="Poorten T."/>
            <person name="Britton C."/>
            <person name="Davik J."/>
            <person name="Ashrafi H."/>
            <person name="Aiden E.L."/>
            <person name="Borodovsky M."/>
            <person name="Worthington M."/>
        </authorList>
    </citation>
    <scope>NUCLEOTIDE SEQUENCE [LARGE SCALE GENOMIC DNA]</scope>
    <source>
        <strain evidence="10">PI 553951</strain>
    </source>
</reference>
<feature type="compositionally biased region" description="Basic and acidic residues" evidence="8">
    <location>
        <begin position="906"/>
        <end position="935"/>
    </location>
</feature>
<feature type="compositionally biased region" description="Low complexity" evidence="8">
    <location>
        <begin position="876"/>
        <end position="886"/>
    </location>
</feature>
<dbReference type="InterPro" id="IPR027512">
    <property type="entry name" value="EIF3A"/>
</dbReference>
<dbReference type="GO" id="GO:0003743">
    <property type="term" value="F:translation initiation factor activity"/>
    <property type="evidence" value="ECO:0007669"/>
    <property type="project" value="UniProtKB-UniRule"/>
</dbReference>
<dbReference type="GO" id="GO:0071540">
    <property type="term" value="C:eukaryotic translation initiation factor 3 complex, eIF3e"/>
    <property type="evidence" value="ECO:0007669"/>
    <property type="project" value="TreeGrafter"/>
</dbReference>
<dbReference type="InterPro" id="IPR000717">
    <property type="entry name" value="PCI_dom"/>
</dbReference>
<evidence type="ECO:0000256" key="8">
    <source>
        <dbReference type="SAM" id="MobiDB-lite"/>
    </source>
</evidence>
<keyword evidence="11" id="KW-1185">Reference proteome</keyword>
<keyword evidence="2 7" id="KW-0963">Cytoplasm</keyword>
<evidence type="ECO:0000256" key="6">
    <source>
        <dbReference type="ARBA" id="ARBA00023054"/>
    </source>
</evidence>
<evidence type="ECO:0000256" key="2">
    <source>
        <dbReference type="ARBA" id="ARBA00022490"/>
    </source>
</evidence>
<proteinExistence type="inferred from homology"/>
<feature type="coiled-coil region" evidence="7">
    <location>
        <begin position="665"/>
        <end position="695"/>
    </location>
</feature>
<dbReference type="AlphaFoldDB" id="A0AAW1W5H3"/>
<dbReference type="GO" id="GO:0016282">
    <property type="term" value="C:eukaryotic 43S preinitiation complex"/>
    <property type="evidence" value="ECO:0007669"/>
    <property type="project" value="UniProtKB-UniRule"/>
</dbReference>
<comment type="function">
    <text evidence="7">RNA-binding component of the eukaryotic translation initiation factor 3 (eIF-3) complex, which is involved in protein synthesis of a specialized repertoire of mRNAs and, together with other initiation factors, stimulates binding of mRNA and methionyl-tRNAi to the 40S ribosome. The eIF-3 complex specifically targets and initiates translation of a subset of mRNAs involved in cell proliferation.</text>
</comment>
<name>A0AAW1W5H3_RUBAR</name>
<sequence>MANFAKPENALKRAEELINVGQKQDALQSLHDLITSKRYRAWQKPLEKIMFKYVELCVDLRKGRFAKDGLIQYRIICQQVNVSSLEEVIKHFMHLSTEKAEQARTQAQALEEALDVDDLEADKRPEDLMLSYVSGEKGKDRSDREVVTPWFKFLWETYRTVLEILRNNSKLEALYAMTAHRAFQFCKQYKRTTEFRRLCEIIRNHLANLNKYRDQRDRPDLSAPESLQLYLDTRFEQLKIATELELWQEAFRSVEDIHGLMCMVKKTPKPSLMVVYYAKLTEIFWISASHLNHAYAWFKLFSLQKSFNKNLSQKDLQLIASSVVLAALSVPPYDQTRAASHLELENEKERNLRMANLIGFNLDTKLDRGDVLSRSALLSELVSKGVLSCATQEVKDLYHLLEHEFLPLNLAVKMQPLLTKISKFGGKLASASSVPEVQLSQYAPSLEKLGTLRLLQQVSRVYQSMKIEHLSRMIPFYDFSVVEKIYVDAVKHNFIAMKVDHMKGVMIFGSLGLESDGLRDHLANFSESLNKTRAMVYPPPKKASRLGEILPSLAETVDKEHKRLLARKSIIEKRKEEQERQLLEMEREEESRRLKLQKITEEAEQKRLASEYEQRKTQRMQKEIEEREFLEAQALLLEARSRKKGKKPILEGEKVTKQTLLDLAMNEQMKEREDREKKLNKLSKTMDHLERAKREESAPLIEAAYQQRLVEERVLHEREQQLEIELSQQRHEGDVKEKNRLVRMLDNKTIFQERVMHRRQAEFERRRVEREEQISRMIQARKLEREAMRKKIFHVRSEEERLRKLHEEEEARKLEEAERRKREEAERKAKLDEILEKQRQRERELEEKAERQKREMLSRPLVEPRPVEPAVPTPAAPIAVTTAPAPGRYVPRHRRQEAAAAQVAAEPDRRGIRPDDRPALSSDRWRSDRSDERKPSPFGVGSKSTWSSSRPR</sequence>
<keyword evidence="5 7" id="KW-0648">Protein biosynthesis</keyword>
<dbReference type="PANTHER" id="PTHR14005">
    <property type="entry name" value="EUKARYOTIC TRANSLATION INITIATION FACTOR 3, THETA SUBUNIT"/>
    <property type="match status" value="1"/>
</dbReference>
<dbReference type="GO" id="GO:0002188">
    <property type="term" value="P:translation reinitiation"/>
    <property type="evidence" value="ECO:0007669"/>
    <property type="project" value="TreeGrafter"/>
</dbReference>
<dbReference type="FunFam" id="1.25.40.860:FF:000006">
    <property type="entry name" value="Eukaryotic translation initiation factor 3 subunit A"/>
    <property type="match status" value="1"/>
</dbReference>
<feature type="domain" description="PCI" evidence="9">
    <location>
        <begin position="316"/>
        <end position="513"/>
    </location>
</feature>
<dbReference type="GO" id="GO:0033290">
    <property type="term" value="C:eukaryotic 48S preinitiation complex"/>
    <property type="evidence" value="ECO:0007669"/>
    <property type="project" value="UniProtKB-UniRule"/>
</dbReference>
<keyword evidence="6 7" id="KW-0175">Coiled coil</keyword>